<dbReference type="AlphaFoldDB" id="A0A9W3B9B1"/>
<evidence type="ECO:0000313" key="2">
    <source>
        <dbReference type="RefSeq" id="XP_055896041.1"/>
    </source>
</evidence>
<evidence type="ECO:0000313" key="3">
    <source>
        <dbReference type="RefSeq" id="XP_055896042.1"/>
    </source>
</evidence>
<accession>A0A9W3B9B1</accession>
<dbReference type="OrthoDB" id="10350411at2759"/>
<keyword evidence="1" id="KW-1185">Reference proteome</keyword>
<dbReference type="RefSeq" id="XP_055896043.1">
    <property type="nucleotide sequence ID" value="XM_056040068.1"/>
</dbReference>
<sequence length="536" mass="61823">MKPYKEIVDILTHLQVVDEIHVFLVKMFEEIVSIKKQGELWVEDKQNLTFMEMKISLTKKISGVLYKCSDFSTNKLNKLTDKLTTREHIETDDELRRALSLNFVSLETEHQQLLEKFNDMNEKVMLQNSILNRLFKKFKSQQMVINHLEESTVTDKKLAKVKNEIMQELQAASSFMSVLATTVDNFSKEHIDLMKKEEEKDEMIRDIYEDIENMHRKHTVVVKVAKKLKILKKNTVKIKKNQTQDCRESRQALPEGSKVNASNHQKLIPVKEFLLSHLPSRYQHVEMLNLIQSLVDITVKLEVSGMSEERKNFKTNKQSLEMVLNQTQVKGVSKNVDDESNSSNTMSVIAANDVAFGSGKVDDVFIRTDKDGPCPCPKKCPEWGEIRVFTSAQLMYDDDDAKHFLCTFFYDDDEQVDQLKYARGERIVLRDLEKDLCMFICVTCDVELIRKLEGMLDKFEQSWEDAFDRYAKSVKWKDERLTVIVSHPYGLKKHIALGKASEDGGSEGGIHYDTPTCEGSVGAYVLMPDFDVKDDV</sequence>
<proteinExistence type="predicted"/>
<name>A0A9W3B9B1_BIOGL</name>
<dbReference type="RefSeq" id="XP_055896041.1">
    <property type="nucleotide sequence ID" value="XM_056040066.1"/>
</dbReference>
<gene>
    <name evidence="2 3 4" type="primary">LOC106052912</name>
</gene>
<evidence type="ECO:0000313" key="1">
    <source>
        <dbReference type="Proteomes" id="UP001165740"/>
    </source>
</evidence>
<protein>
    <submittedName>
        <fullName evidence="2 3">Uncharacterized protein LOC106052912</fullName>
    </submittedName>
</protein>
<dbReference type="Proteomes" id="UP001165740">
    <property type="component" value="Chromosome 9"/>
</dbReference>
<reference evidence="2 3" key="1">
    <citation type="submission" date="2025-04" db="UniProtKB">
        <authorList>
            <consortium name="RefSeq"/>
        </authorList>
    </citation>
    <scope>IDENTIFICATION</scope>
</reference>
<dbReference type="GeneID" id="106052912"/>
<dbReference type="RefSeq" id="XP_055896042.1">
    <property type="nucleotide sequence ID" value="XM_056040067.1"/>
</dbReference>
<evidence type="ECO:0000313" key="4">
    <source>
        <dbReference type="RefSeq" id="XP_055896043.1"/>
    </source>
</evidence>
<organism evidence="1 2">
    <name type="scientific">Biomphalaria glabrata</name>
    <name type="common">Bloodfluke planorb</name>
    <name type="synonym">Freshwater snail</name>
    <dbReference type="NCBI Taxonomy" id="6526"/>
    <lineage>
        <taxon>Eukaryota</taxon>
        <taxon>Metazoa</taxon>
        <taxon>Spiralia</taxon>
        <taxon>Lophotrochozoa</taxon>
        <taxon>Mollusca</taxon>
        <taxon>Gastropoda</taxon>
        <taxon>Heterobranchia</taxon>
        <taxon>Euthyneura</taxon>
        <taxon>Panpulmonata</taxon>
        <taxon>Hygrophila</taxon>
        <taxon>Lymnaeoidea</taxon>
        <taxon>Planorbidae</taxon>
        <taxon>Biomphalaria</taxon>
    </lineage>
</organism>